<evidence type="ECO:0000259" key="1">
    <source>
        <dbReference type="Pfam" id="PF00561"/>
    </source>
</evidence>
<dbReference type="Proteomes" id="UP001177769">
    <property type="component" value="Chromosome"/>
</dbReference>
<dbReference type="PRINTS" id="PR00111">
    <property type="entry name" value="ABHYDROLASE"/>
</dbReference>
<dbReference type="InterPro" id="IPR050266">
    <property type="entry name" value="AB_hydrolase_sf"/>
</dbReference>
<dbReference type="RefSeq" id="WP_285233706.1">
    <property type="nucleotide sequence ID" value="NZ_CP116346.1"/>
</dbReference>
<reference evidence="2" key="1">
    <citation type="submission" date="2023-01" db="EMBL/GenBank/DDBJ databases">
        <title>Whole genome sequence of Paucibacter sp. S2-9 isolated from pond sediment.</title>
        <authorList>
            <person name="Jung J.Y."/>
        </authorList>
    </citation>
    <scope>NUCLEOTIDE SEQUENCE</scope>
    <source>
        <strain evidence="2">S2-9</strain>
    </source>
</reference>
<accession>A0AA95SLV6</accession>
<dbReference type="EMBL" id="CP116346">
    <property type="protein sequence ID" value="WIT12608.1"/>
    <property type="molecule type" value="Genomic_DNA"/>
</dbReference>
<evidence type="ECO:0000313" key="3">
    <source>
        <dbReference type="Proteomes" id="UP001177769"/>
    </source>
</evidence>
<keyword evidence="3" id="KW-1185">Reference proteome</keyword>
<dbReference type="Pfam" id="PF00561">
    <property type="entry name" value="Abhydrolase_1"/>
    <property type="match status" value="1"/>
</dbReference>
<dbReference type="KEGG" id="pais:PFX98_03085"/>
<dbReference type="InterPro" id="IPR029058">
    <property type="entry name" value="AB_hydrolase_fold"/>
</dbReference>
<protein>
    <submittedName>
        <fullName evidence="2">Alpha/beta hydrolase</fullName>
    </submittedName>
</protein>
<dbReference type="GO" id="GO:0016787">
    <property type="term" value="F:hydrolase activity"/>
    <property type="evidence" value="ECO:0007669"/>
    <property type="project" value="UniProtKB-KW"/>
</dbReference>
<proteinExistence type="predicted"/>
<dbReference type="AlphaFoldDB" id="A0AA95SLV6"/>
<dbReference type="SUPFAM" id="SSF53474">
    <property type="entry name" value="alpha/beta-Hydrolases"/>
    <property type="match status" value="1"/>
</dbReference>
<keyword evidence="2" id="KW-0378">Hydrolase</keyword>
<dbReference type="Gene3D" id="3.40.50.1820">
    <property type="entry name" value="alpha/beta hydrolase"/>
    <property type="match status" value="1"/>
</dbReference>
<dbReference type="InterPro" id="IPR000073">
    <property type="entry name" value="AB_hydrolase_1"/>
</dbReference>
<sequence length="278" mass="29431">MLMDQGLFAPQSGGLAMQCAGRGAGVLCLHSSAGGWQQWRSVMQQLQGEMSLQAPDLLGHGASPAWPVDAPASLAFEACAVLASLRGGHAPLDLVGHSYGGALALQIALQRPRLVRSLTLYEPVAFGLLDSSDPAWLEIRGVARQLDSCLAEGNTVAAAQSFVNYWHGGDAWSGLKPSQREPLARRMPVVSRHFKALFNARWSAQVLSQLRMPVHLICGGRTRLPAARVATLLSRCLPQASLQVLPEAGHMGPLTHAAQVAEMMAAALLQGQPCALAA</sequence>
<feature type="domain" description="AB hydrolase-1" evidence="1">
    <location>
        <begin position="26"/>
        <end position="256"/>
    </location>
</feature>
<dbReference type="PANTHER" id="PTHR43798">
    <property type="entry name" value="MONOACYLGLYCEROL LIPASE"/>
    <property type="match status" value="1"/>
</dbReference>
<name>A0AA95SLV6_9BURK</name>
<dbReference type="GO" id="GO:0016020">
    <property type="term" value="C:membrane"/>
    <property type="evidence" value="ECO:0007669"/>
    <property type="project" value="TreeGrafter"/>
</dbReference>
<gene>
    <name evidence="2" type="ORF">PFX98_03085</name>
</gene>
<organism evidence="2 3">
    <name type="scientific">Paucibacter sediminis</name>
    <dbReference type="NCBI Taxonomy" id="3019553"/>
    <lineage>
        <taxon>Bacteria</taxon>
        <taxon>Pseudomonadati</taxon>
        <taxon>Pseudomonadota</taxon>
        <taxon>Betaproteobacteria</taxon>
        <taxon>Burkholderiales</taxon>
        <taxon>Sphaerotilaceae</taxon>
        <taxon>Roseateles</taxon>
    </lineage>
</organism>
<dbReference type="PANTHER" id="PTHR43798:SF33">
    <property type="entry name" value="HYDROLASE, PUTATIVE (AFU_ORTHOLOGUE AFUA_2G14860)-RELATED"/>
    <property type="match status" value="1"/>
</dbReference>
<evidence type="ECO:0000313" key="2">
    <source>
        <dbReference type="EMBL" id="WIT12608.1"/>
    </source>
</evidence>